<keyword evidence="2" id="KW-0812">Transmembrane</keyword>
<keyword evidence="2" id="KW-1133">Transmembrane helix</keyword>
<keyword evidence="4" id="KW-1185">Reference proteome</keyword>
<evidence type="ECO:0000313" key="4">
    <source>
        <dbReference type="Proteomes" id="UP001049518"/>
    </source>
</evidence>
<organism evidence="3 4">
    <name type="scientific">Actinomadura graeca</name>
    <dbReference type="NCBI Taxonomy" id="2750812"/>
    <lineage>
        <taxon>Bacteria</taxon>
        <taxon>Bacillati</taxon>
        <taxon>Actinomycetota</taxon>
        <taxon>Actinomycetes</taxon>
        <taxon>Streptosporangiales</taxon>
        <taxon>Thermomonosporaceae</taxon>
        <taxon>Actinomadura</taxon>
    </lineage>
</organism>
<evidence type="ECO:0000256" key="1">
    <source>
        <dbReference type="SAM" id="MobiDB-lite"/>
    </source>
</evidence>
<dbReference type="RefSeq" id="WP_231329755.1">
    <property type="nucleotide sequence ID" value="NZ_CP059572.1"/>
</dbReference>
<name>A0ABX8QZ30_9ACTN</name>
<keyword evidence="2" id="KW-0472">Membrane</keyword>
<feature type="transmembrane region" description="Helical" evidence="2">
    <location>
        <begin position="33"/>
        <end position="54"/>
    </location>
</feature>
<gene>
    <name evidence="3" type="ORF">AGRA3207_005311</name>
</gene>
<feature type="compositionally biased region" description="Polar residues" evidence="1">
    <location>
        <begin position="102"/>
        <end position="126"/>
    </location>
</feature>
<protein>
    <submittedName>
        <fullName evidence="3">Uncharacterized protein</fullName>
    </submittedName>
</protein>
<reference evidence="3" key="1">
    <citation type="submission" date="2020-07" db="EMBL/GenBank/DDBJ databases">
        <authorList>
            <person name="Tarantini F.S."/>
            <person name="Hong K.W."/>
            <person name="Chan K.G."/>
        </authorList>
    </citation>
    <scope>NUCLEOTIDE SEQUENCE</scope>
    <source>
        <strain evidence="3">32-07</strain>
    </source>
</reference>
<sequence>MNPKVKHAVAAAATFVVAAAVNLVTGMLTQRASLVWVITLVALVVVGGAVEAWLKWSGGSAPAGRSRQKAHQVKVGGSVRQSMTESGEQTASDSVVDGDVSQRMSKPGEQNVTNTGVGSDLTQDQG</sequence>
<proteinExistence type="predicted"/>
<feature type="compositionally biased region" description="Polar residues" evidence="1">
    <location>
        <begin position="79"/>
        <end position="93"/>
    </location>
</feature>
<evidence type="ECO:0000313" key="3">
    <source>
        <dbReference type="EMBL" id="QXJ24060.1"/>
    </source>
</evidence>
<feature type="region of interest" description="Disordered" evidence="1">
    <location>
        <begin position="58"/>
        <end position="126"/>
    </location>
</feature>
<dbReference type="Proteomes" id="UP001049518">
    <property type="component" value="Chromosome"/>
</dbReference>
<dbReference type="EMBL" id="CP059572">
    <property type="protein sequence ID" value="QXJ24060.1"/>
    <property type="molecule type" value="Genomic_DNA"/>
</dbReference>
<accession>A0ABX8QZ30</accession>
<evidence type="ECO:0000256" key="2">
    <source>
        <dbReference type="SAM" id="Phobius"/>
    </source>
</evidence>